<sequence>MMSDNASGMSSTTQREENAVEEQLFDYQGSHSGSELVDARPESPATVNGTEATGNGAAVPIYAREDEAPSLRSSSLTPVASDVEMEESLKDQGHAGQGSLPVDAGDAPRKSGVPPSKFYSSSSKKGKRKSDPVPFPMDIDHPPGEQGNDLASALEGRGSIDDGRPSTYIFTLDSLNTGHKQVINVLARYLHMEAKDKKDLEETSPAIGLQAHVPLQPNYCDCGLYLLHFAKTFMKDPDRAARLIRSKKKGTDLERRTDWEAKDIGDFRDELSARIHSLSDEWKKERAAKEEERKKLAAEDSAQANTAANDSDDDIIVEDVRPAKPRTPRGVKRKDRGEDTPAERLR</sequence>
<feature type="region of interest" description="Disordered" evidence="6">
    <location>
        <begin position="293"/>
        <end position="346"/>
    </location>
</feature>
<keyword evidence="2" id="KW-0597">Phosphoprotein</keyword>
<gene>
    <name evidence="8" type="ORF">OE88DRAFT_1369332</name>
</gene>
<dbReference type="AlphaFoldDB" id="A0A5C3N4X5"/>
<dbReference type="GO" id="GO:0070139">
    <property type="term" value="F:SUMO-specific endopeptidase activity"/>
    <property type="evidence" value="ECO:0007669"/>
    <property type="project" value="TreeGrafter"/>
</dbReference>
<feature type="domain" description="Ubiquitin-like protease family profile" evidence="7">
    <location>
        <begin position="165"/>
        <end position="241"/>
    </location>
</feature>
<evidence type="ECO:0000256" key="2">
    <source>
        <dbReference type="ARBA" id="ARBA00022553"/>
    </source>
</evidence>
<organism evidence="8 9">
    <name type="scientific">Heliocybe sulcata</name>
    <dbReference type="NCBI Taxonomy" id="5364"/>
    <lineage>
        <taxon>Eukaryota</taxon>
        <taxon>Fungi</taxon>
        <taxon>Dikarya</taxon>
        <taxon>Basidiomycota</taxon>
        <taxon>Agaricomycotina</taxon>
        <taxon>Agaricomycetes</taxon>
        <taxon>Gloeophyllales</taxon>
        <taxon>Gloeophyllaceae</taxon>
        <taxon>Heliocybe</taxon>
    </lineage>
</organism>
<dbReference type="PANTHER" id="PTHR46896">
    <property type="entry name" value="SENTRIN-SPECIFIC PROTEASE"/>
    <property type="match status" value="1"/>
</dbReference>
<evidence type="ECO:0000256" key="5">
    <source>
        <dbReference type="ARBA" id="ARBA00022801"/>
    </source>
</evidence>
<dbReference type="STRING" id="5364.A0A5C3N4X5"/>
<name>A0A5C3N4X5_9AGAM</name>
<feature type="compositionally biased region" description="Polar residues" evidence="6">
    <location>
        <begin position="1"/>
        <end position="13"/>
    </location>
</feature>
<keyword evidence="4" id="KW-0833">Ubl conjugation pathway</keyword>
<evidence type="ECO:0000259" key="7">
    <source>
        <dbReference type="Pfam" id="PF02902"/>
    </source>
</evidence>
<evidence type="ECO:0000313" key="9">
    <source>
        <dbReference type="Proteomes" id="UP000305948"/>
    </source>
</evidence>
<dbReference type="OrthoDB" id="442460at2759"/>
<proteinExistence type="inferred from homology"/>
<keyword evidence="3" id="KW-0645">Protease</keyword>
<feature type="compositionally biased region" description="Basic residues" evidence="6">
    <location>
        <begin position="323"/>
        <end position="334"/>
    </location>
</feature>
<dbReference type="GO" id="GO:0005737">
    <property type="term" value="C:cytoplasm"/>
    <property type="evidence" value="ECO:0007669"/>
    <property type="project" value="TreeGrafter"/>
</dbReference>
<comment type="similarity">
    <text evidence="1">Belongs to the peptidase C48 family.</text>
</comment>
<keyword evidence="9" id="KW-1185">Reference proteome</keyword>
<evidence type="ECO:0000256" key="1">
    <source>
        <dbReference type="ARBA" id="ARBA00005234"/>
    </source>
</evidence>
<dbReference type="InterPro" id="IPR038765">
    <property type="entry name" value="Papain-like_cys_pep_sf"/>
</dbReference>
<dbReference type="GO" id="GO:0006508">
    <property type="term" value="P:proteolysis"/>
    <property type="evidence" value="ECO:0007669"/>
    <property type="project" value="UniProtKB-KW"/>
</dbReference>
<evidence type="ECO:0000256" key="6">
    <source>
        <dbReference type="SAM" id="MobiDB-lite"/>
    </source>
</evidence>
<feature type="compositionally biased region" description="Basic and acidic residues" evidence="6">
    <location>
        <begin position="335"/>
        <end position="346"/>
    </location>
</feature>
<evidence type="ECO:0000256" key="4">
    <source>
        <dbReference type="ARBA" id="ARBA00022786"/>
    </source>
</evidence>
<dbReference type="SUPFAM" id="SSF54001">
    <property type="entry name" value="Cysteine proteinases"/>
    <property type="match status" value="1"/>
</dbReference>
<evidence type="ECO:0000313" key="8">
    <source>
        <dbReference type="EMBL" id="TFK52192.1"/>
    </source>
</evidence>
<keyword evidence="5" id="KW-0378">Hydrolase</keyword>
<dbReference type="InterPro" id="IPR051947">
    <property type="entry name" value="Sentrin-specific_protease"/>
</dbReference>
<dbReference type="EMBL" id="ML213509">
    <property type="protein sequence ID" value="TFK52192.1"/>
    <property type="molecule type" value="Genomic_DNA"/>
</dbReference>
<dbReference type="Proteomes" id="UP000305948">
    <property type="component" value="Unassembled WGS sequence"/>
</dbReference>
<reference evidence="8 9" key="1">
    <citation type="journal article" date="2019" name="Nat. Ecol. Evol.">
        <title>Megaphylogeny resolves global patterns of mushroom evolution.</title>
        <authorList>
            <person name="Varga T."/>
            <person name="Krizsan K."/>
            <person name="Foldi C."/>
            <person name="Dima B."/>
            <person name="Sanchez-Garcia M."/>
            <person name="Sanchez-Ramirez S."/>
            <person name="Szollosi G.J."/>
            <person name="Szarkandi J.G."/>
            <person name="Papp V."/>
            <person name="Albert L."/>
            <person name="Andreopoulos W."/>
            <person name="Angelini C."/>
            <person name="Antonin V."/>
            <person name="Barry K.W."/>
            <person name="Bougher N.L."/>
            <person name="Buchanan P."/>
            <person name="Buyck B."/>
            <person name="Bense V."/>
            <person name="Catcheside P."/>
            <person name="Chovatia M."/>
            <person name="Cooper J."/>
            <person name="Damon W."/>
            <person name="Desjardin D."/>
            <person name="Finy P."/>
            <person name="Geml J."/>
            <person name="Haridas S."/>
            <person name="Hughes K."/>
            <person name="Justo A."/>
            <person name="Karasinski D."/>
            <person name="Kautmanova I."/>
            <person name="Kiss B."/>
            <person name="Kocsube S."/>
            <person name="Kotiranta H."/>
            <person name="LaButti K.M."/>
            <person name="Lechner B.E."/>
            <person name="Liimatainen K."/>
            <person name="Lipzen A."/>
            <person name="Lukacs Z."/>
            <person name="Mihaltcheva S."/>
            <person name="Morgado L.N."/>
            <person name="Niskanen T."/>
            <person name="Noordeloos M.E."/>
            <person name="Ohm R.A."/>
            <person name="Ortiz-Santana B."/>
            <person name="Ovrebo C."/>
            <person name="Racz N."/>
            <person name="Riley R."/>
            <person name="Savchenko A."/>
            <person name="Shiryaev A."/>
            <person name="Soop K."/>
            <person name="Spirin V."/>
            <person name="Szebenyi C."/>
            <person name="Tomsovsky M."/>
            <person name="Tulloss R.E."/>
            <person name="Uehling J."/>
            <person name="Grigoriev I.V."/>
            <person name="Vagvolgyi C."/>
            <person name="Papp T."/>
            <person name="Martin F.M."/>
            <person name="Miettinen O."/>
            <person name="Hibbett D.S."/>
            <person name="Nagy L.G."/>
        </authorList>
    </citation>
    <scope>NUCLEOTIDE SEQUENCE [LARGE SCALE GENOMIC DNA]</scope>
    <source>
        <strain evidence="8 9">OMC1185</strain>
    </source>
</reference>
<dbReference type="GO" id="GO:0005634">
    <property type="term" value="C:nucleus"/>
    <property type="evidence" value="ECO:0007669"/>
    <property type="project" value="TreeGrafter"/>
</dbReference>
<accession>A0A5C3N4X5</accession>
<dbReference type="PANTHER" id="PTHR46896:SF3">
    <property type="entry name" value="FI06413P-RELATED"/>
    <property type="match status" value="1"/>
</dbReference>
<dbReference type="InterPro" id="IPR003653">
    <property type="entry name" value="Peptidase_C48_C"/>
</dbReference>
<dbReference type="Pfam" id="PF02902">
    <property type="entry name" value="Peptidase_C48"/>
    <property type="match status" value="1"/>
</dbReference>
<dbReference type="Gene3D" id="1.10.418.20">
    <property type="match status" value="1"/>
</dbReference>
<feature type="region of interest" description="Disordered" evidence="6">
    <location>
        <begin position="1"/>
        <end position="159"/>
    </location>
</feature>
<dbReference type="GO" id="GO:0016926">
    <property type="term" value="P:protein desumoylation"/>
    <property type="evidence" value="ECO:0007669"/>
    <property type="project" value="TreeGrafter"/>
</dbReference>
<evidence type="ECO:0000256" key="3">
    <source>
        <dbReference type="ARBA" id="ARBA00022670"/>
    </source>
</evidence>
<protein>
    <recommendedName>
        <fullName evidence="7">Ubiquitin-like protease family profile domain-containing protein</fullName>
    </recommendedName>
</protein>